<dbReference type="FunFam" id="3.30.160.60:FF:000624">
    <property type="entry name" value="zinc finger protein 697"/>
    <property type="match status" value="1"/>
</dbReference>
<evidence type="ECO:0000256" key="1">
    <source>
        <dbReference type="ARBA" id="ARBA00004123"/>
    </source>
</evidence>
<keyword evidence="2" id="KW-0479">Metal-binding</keyword>
<dbReference type="AlphaFoldDB" id="A0A072NSY2"/>
<dbReference type="RefSeq" id="XP_013253564.1">
    <property type="nucleotide sequence ID" value="XM_013398110.1"/>
</dbReference>
<protein>
    <recommendedName>
        <fullName evidence="9">C2H2-type domain-containing protein</fullName>
    </recommendedName>
</protein>
<evidence type="ECO:0000259" key="9">
    <source>
        <dbReference type="PROSITE" id="PS50157"/>
    </source>
</evidence>
<dbReference type="InterPro" id="IPR007219">
    <property type="entry name" value="XnlR_reg_dom"/>
</dbReference>
<feature type="compositionally biased region" description="Polar residues" evidence="8">
    <location>
        <begin position="228"/>
        <end position="248"/>
    </location>
</feature>
<dbReference type="EMBL" id="AMGV01000037">
    <property type="protein sequence ID" value="KEF50974.1"/>
    <property type="molecule type" value="Genomic_DNA"/>
</dbReference>
<feature type="compositionally biased region" description="Basic and acidic residues" evidence="8">
    <location>
        <begin position="200"/>
        <end position="215"/>
    </location>
</feature>
<dbReference type="GO" id="GO:0008270">
    <property type="term" value="F:zinc ion binding"/>
    <property type="evidence" value="ECO:0007669"/>
    <property type="project" value="UniProtKB-KW"/>
</dbReference>
<feature type="region of interest" description="Disordered" evidence="8">
    <location>
        <begin position="196"/>
        <end position="299"/>
    </location>
</feature>
<keyword evidence="6" id="KW-0539">Nucleus</keyword>
<evidence type="ECO:0000313" key="10">
    <source>
        <dbReference type="EMBL" id="KEF50974.1"/>
    </source>
</evidence>
<accession>A0A072NSY2</accession>
<dbReference type="OrthoDB" id="10018191at2759"/>
<dbReference type="HOGENOM" id="CLU_008999_1_0_1"/>
<name>A0A072NSY2_9EURO</name>
<keyword evidence="4 7" id="KW-0863">Zinc-finger</keyword>
<sequence>MRRSAKEREKQCAFCDRSFNKEEHLKRHERTHTGERPFKCHKCERRYGRSDVLARHMQTHPLEDIIQVSRLHSAEDIATGRPSRSVDHNDGTDQRSLQTAADQSGRASGLLSDIHVLPSSNDPQPFYLSSNRFPCVSAIDHQLGQPALLQPVNEQQDATAASESQLQPLDSDRSEGLAGVFPVVSTSCPATARARLSANVREDQHSPPPSTEHRVGATSHPIDPFLEGNTQDNTDASPGSYTNRSQPSLRPAARDQEVWRSEAREIGAVDVSTMPEPQPPHHGAGLRPAENTPLAVQPESNFDNNPFLLDADFSAYDYLSPGILDYLAFTTPPSPTANPSRSPGYAPDKPNLLFFPEQVRKLRQMWRGQQAAPGVRIIRMLWQSVVQHPADNIFSMPASHVDQTEVISAISTSSRSNIDKDCRERLMVFCRELDEKIESQDLADMTEHSTPLHHNTRPESESLFPGLTEDGFPAAEVLDVSLDIYFQCPHLPFLHKATFDPKTTPESLLLPTCLIGLSSLYPERSKTFVLHTQRKLMRFCRSDLTKKALGRCQPWELLVAIASTLLVIYLGLALLEDLDERQAHMLAVQMLHIAEKHGLFMASDGDNIASHLQTNPSNSHDSWKGWSRAESIKRMICCLLWVDMGYTRLMGSAGVADIDKVELYLPCDASLFEASTSHRFFQTAQRGALLLPPRIQIHNFHINPPAALNHMAMETLLVGLYLQTAAIRHRSPIANFKTLEARELFTRSSKAKELVKTVSLLPSRYGHLFCERHRVTALTWNNLCIVLTADLDLLEIASGRDGVDSALNAIQVVAKWAQTPSARRAALHAAQIFDILSLHRLSEYNIARPDLLLFNSALVLSMYLFVSHNEVVDYDSRVFELLQDVDWTVVGVEGMRGTSQTLQSSSSIDPQRSKDQDYTACEFIRYGVPAAFAGEVLSGNGIALRKILLNYARLLDDLGKWRESRYSQLLRTMSDFIIARNH</sequence>
<evidence type="ECO:0000256" key="4">
    <source>
        <dbReference type="ARBA" id="ARBA00022771"/>
    </source>
</evidence>
<dbReference type="GO" id="GO:0006351">
    <property type="term" value="P:DNA-templated transcription"/>
    <property type="evidence" value="ECO:0007669"/>
    <property type="project" value="InterPro"/>
</dbReference>
<dbReference type="Pfam" id="PF00096">
    <property type="entry name" value="zf-C2H2"/>
    <property type="match status" value="2"/>
</dbReference>
<dbReference type="InterPro" id="IPR051059">
    <property type="entry name" value="VerF-like"/>
</dbReference>
<dbReference type="VEuPathDB" id="FungiDB:A1O9_12972"/>
<dbReference type="GeneID" id="25287866"/>
<evidence type="ECO:0000313" key="11">
    <source>
        <dbReference type="Proteomes" id="UP000027920"/>
    </source>
</evidence>
<feature type="compositionally biased region" description="Basic and acidic residues" evidence="8">
    <location>
        <begin position="84"/>
        <end position="93"/>
    </location>
</feature>
<dbReference type="GO" id="GO:0000785">
    <property type="term" value="C:chromatin"/>
    <property type="evidence" value="ECO:0007669"/>
    <property type="project" value="TreeGrafter"/>
</dbReference>
<dbReference type="SUPFAM" id="SSF57667">
    <property type="entry name" value="beta-beta-alpha zinc fingers"/>
    <property type="match status" value="1"/>
</dbReference>
<dbReference type="CDD" id="cd12148">
    <property type="entry name" value="fungal_TF_MHR"/>
    <property type="match status" value="1"/>
</dbReference>
<feature type="compositionally biased region" description="Polar residues" evidence="8">
    <location>
        <begin position="153"/>
        <end position="168"/>
    </location>
</feature>
<feature type="compositionally biased region" description="Basic and acidic residues" evidence="8">
    <location>
        <begin position="252"/>
        <end position="267"/>
    </location>
</feature>
<dbReference type="InterPro" id="IPR013087">
    <property type="entry name" value="Znf_C2H2_type"/>
</dbReference>
<evidence type="ECO:0000256" key="2">
    <source>
        <dbReference type="ARBA" id="ARBA00022723"/>
    </source>
</evidence>
<dbReference type="PANTHER" id="PTHR40626:SF7">
    <property type="entry name" value="TRANSCRIPTION FACTOR, PUTATIVE (AFU_ORTHOLOGUE AFUA_1G04110)-RELATED"/>
    <property type="match status" value="1"/>
</dbReference>
<keyword evidence="5" id="KW-0862">Zinc</keyword>
<feature type="domain" description="C2H2-type" evidence="9">
    <location>
        <begin position="10"/>
        <end position="37"/>
    </location>
</feature>
<evidence type="ECO:0000256" key="3">
    <source>
        <dbReference type="ARBA" id="ARBA00022737"/>
    </source>
</evidence>
<feature type="compositionally biased region" description="Polar residues" evidence="8">
    <location>
        <begin position="94"/>
        <end position="105"/>
    </location>
</feature>
<dbReference type="Pfam" id="PF04082">
    <property type="entry name" value="Fungal_trans"/>
    <property type="match status" value="1"/>
</dbReference>
<evidence type="ECO:0000256" key="8">
    <source>
        <dbReference type="SAM" id="MobiDB-lite"/>
    </source>
</evidence>
<dbReference type="GO" id="GO:0005634">
    <property type="term" value="C:nucleus"/>
    <property type="evidence" value="ECO:0007669"/>
    <property type="project" value="UniProtKB-SubCell"/>
</dbReference>
<dbReference type="STRING" id="1182545.A0A072NSY2"/>
<keyword evidence="11" id="KW-1185">Reference proteome</keyword>
<dbReference type="InterPro" id="IPR036236">
    <property type="entry name" value="Znf_C2H2_sf"/>
</dbReference>
<dbReference type="Gene3D" id="3.30.160.60">
    <property type="entry name" value="Classic Zinc Finger"/>
    <property type="match status" value="2"/>
</dbReference>
<dbReference type="GO" id="GO:0000981">
    <property type="term" value="F:DNA-binding transcription factor activity, RNA polymerase II-specific"/>
    <property type="evidence" value="ECO:0007669"/>
    <property type="project" value="InterPro"/>
</dbReference>
<feature type="region of interest" description="Disordered" evidence="8">
    <location>
        <begin position="76"/>
        <end position="105"/>
    </location>
</feature>
<feature type="domain" description="C2H2-type" evidence="9">
    <location>
        <begin position="38"/>
        <end position="65"/>
    </location>
</feature>
<comment type="subcellular location">
    <subcellularLocation>
        <location evidence="1">Nucleus</location>
    </subcellularLocation>
</comment>
<reference evidence="10 11" key="1">
    <citation type="submission" date="2013-03" db="EMBL/GenBank/DDBJ databases">
        <title>The Genome Sequence of Exophiala aquamarina CBS 119918.</title>
        <authorList>
            <consortium name="The Broad Institute Genomics Platform"/>
            <person name="Cuomo C."/>
            <person name="de Hoog S."/>
            <person name="Gorbushina A."/>
            <person name="Walker B."/>
            <person name="Young S.K."/>
            <person name="Zeng Q."/>
            <person name="Gargeya S."/>
            <person name="Fitzgerald M."/>
            <person name="Haas B."/>
            <person name="Abouelleil A."/>
            <person name="Allen A.W."/>
            <person name="Alvarado L."/>
            <person name="Arachchi H.M."/>
            <person name="Berlin A.M."/>
            <person name="Chapman S.B."/>
            <person name="Gainer-Dewar J."/>
            <person name="Goldberg J."/>
            <person name="Griggs A."/>
            <person name="Gujja S."/>
            <person name="Hansen M."/>
            <person name="Howarth C."/>
            <person name="Imamovic A."/>
            <person name="Ireland A."/>
            <person name="Larimer J."/>
            <person name="McCowan C."/>
            <person name="Murphy C."/>
            <person name="Pearson M."/>
            <person name="Poon T.W."/>
            <person name="Priest M."/>
            <person name="Roberts A."/>
            <person name="Saif S."/>
            <person name="Shea T."/>
            <person name="Sisk P."/>
            <person name="Sykes S."/>
            <person name="Wortman J."/>
            <person name="Nusbaum C."/>
            <person name="Birren B."/>
        </authorList>
    </citation>
    <scope>NUCLEOTIDE SEQUENCE [LARGE SCALE GENOMIC DNA]</scope>
    <source>
        <strain evidence="10 11">CBS 119918</strain>
    </source>
</reference>
<evidence type="ECO:0000256" key="7">
    <source>
        <dbReference type="PROSITE-ProRule" id="PRU00042"/>
    </source>
</evidence>
<organism evidence="10 11">
    <name type="scientific">Exophiala aquamarina CBS 119918</name>
    <dbReference type="NCBI Taxonomy" id="1182545"/>
    <lineage>
        <taxon>Eukaryota</taxon>
        <taxon>Fungi</taxon>
        <taxon>Dikarya</taxon>
        <taxon>Ascomycota</taxon>
        <taxon>Pezizomycotina</taxon>
        <taxon>Eurotiomycetes</taxon>
        <taxon>Chaetothyriomycetidae</taxon>
        <taxon>Chaetothyriales</taxon>
        <taxon>Herpotrichiellaceae</taxon>
        <taxon>Exophiala</taxon>
    </lineage>
</organism>
<dbReference type="Proteomes" id="UP000027920">
    <property type="component" value="Unassembled WGS sequence"/>
</dbReference>
<dbReference type="SMART" id="SM00355">
    <property type="entry name" value="ZnF_C2H2"/>
    <property type="match status" value="2"/>
</dbReference>
<keyword evidence="3" id="KW-0677">Repeat</keyword>
<evidence type="ECO:0000256" key="5">
    <source>
        <dbReference type="ARBA" id="ARBA00022833"/>
    </source>
</evidence>
<dbReference type="PANTHER" id="PTHR40626">
    <property type="entry name" value="MIP31509P"/>
    <property type="match status" value="1"/>
</dbReference>
<comment type="caution">
    <text evidence="10">The sequence shown here is derived from an EMBL/GenBank/DDBJ whole genome shotgun (WGS) entry which is preliminary data.</text>
</comment>
<gene>
    <name evidence="10" type="ORF">A1O9_12972</name>
</gene>
<dbReference type="GO" id="GO:0000978">
    <property type="term" value="F:RNA polymerase II cis-regulatory region sequence-specific DNA binding"/>
    <property type="evidence" value="ECO:0007669"/>
    <property type="project" value="InterPro"/>
</dbReference>
<dbReference type="PROSITE" id="PS50157">
    <property type="entry name" value="ZINC_FINGER_C2H2_2"/>
    <property type="match status" value="2"/>
</dbReference>
<dbReference type="PROSITE" id="PS00028">
    <property type="entry name" value="ZINC_FINGER_C2H2_1"/>
    <property type="match status" value="2"/>
</dbReference>
<proteinExistence type="predicted"/>
<evidence type="ECO:0000256" key="6">
    <source>
        <dbReference type="ARBA" id="ARBA00023242"/>
    </source>
</evidence>
<feature type="region of interest" description="Disordered" evidence="8">
    <location>
        <begin position="153"/>
        <end position="174"/>
    </location>
</feature>